<name>A0A927CXK6_9BACI</name>
<dbReference type="AlphaFoldDB" id="A0A927CXK6"/>
<dbReference type="EMBL" id="JACXSI010000038">
    <property type="protein sequence ID" value="MBD3109577.1"/>
    <property type="molecule type" value="Genomic_DNA"/>
</dbReference>
<evidence type="ECO:0008006" key="3">
    <source>
        <dbReference type="Google" id="ProtNLM"/>
    </source>
</evidence>
<reference evidence="1" key="1">
    <citation type="submission" date="2020-09" db="EMBL/GenBank/DDBJ databases">
        <title>Bacillus faecalis sp. nov., a moderately halophilic bacterium isolated from cow faeces.</title>
        <authorList>
            <person name="Jiang L."/>
            <person name="Lee J."/>
        </authorList>
    </citation>
    <scope>NUCLEOTIDE SEQUENCE</scope>
    <source>
        <strain evidence="1">AGMB 02131</strain>
    </source>
</reference>
<sequence length="169" mass="19322">MRSFSMVFSFTILFFLLGCEEKQDIHHGEAGFITQFVSKDQVLIGNVIYSITGDTKISSSSGESLDKSDLQLGMKIQPYYNGSMAESFPAKAEARLLRVMTDDESMRESVMLINVLQQLKRSEEEHFIVTEVERQENAYIMYIMKRSNVDIGFTLTVDAETYEILRMEA</sequence>
<gene>
    <name evidence="1" type="ORF">IEO70_14610</name>
</gene>
<dbReference type="Proteomes" id="UP000602076">
    <property type="component" value="Unassembled WGS sequence"/>
</dbReference>
<organism evidence="1 2">
    <name type="scientific">Peribacillus faecalis</name>
    <dbReference type="NCBI Taxonomy" id="2772559"/>
    <lineage>
        <taxon>Bacteria</taxon>
        <taxon>Bacillati</taxon>
        <taxon>Bacillota</taxon>
        <taxon>Bacilli</taxon>
        <taxon>Bacillales</taxon>
        <taxon>Bacillaceae</taxon>
        <taxon>Peribacillus</taxon>
    </lineage>
</organism>
<comment type="caution">
    <text evidence="1">The sequence shown here is derived from an EMBL/GenBank/DDBJ whole genome shotgun (WGS) entry which is preliminary data.</text>
</comment>
<proteinExistence type="predicted"/>
<keyword evidence="2" id="KW-1185">Reference proteome</keyword>
<dbReference type="PROSITE" id="PS51257">
    <property type="entry name" value="PROKAR_LIPOPROTEIN"/>
    <property type="match status" value="1"/>
</dbReference>
<evidence type="ECO:0000313" key="1">
    <source>
        <dbReference type="EMBL" id="MBD3109577.1"/>
    </source>
</evidence>
<dbReference type="RefSeq" id="WP_190999113.1">
    <property type="nucleotide sequence ID" value="NZ_JACXSI010000038.1"/>
</dbReference>
<protein>
    <recommendedName>
        <fullName evidence="3">DUF3221 domain-containing protein</fullName>
    </recommendedName>
</protein>
<accession>A0A927CXK6</accession>
<evidence type="ECO:0000313" key="2">
    <source>
        <dbReference type="Proteomes" id="UP000602076"/>
    </source>
</evidence>